<dbReference type="Pfam" id="PF00179">
    <property type="entry name" value="UQ_con"/>
    <property type="match status" value="1"/>
</dbReference>
<dbReference type="SMART" id="SM00212">
    <property type="entry name" value="UBCc"/>
    <property type="match status" value="1"/>
</dbReference>
<accession>A0A1V9Z9Y9</accession>
<name>A0A1V9Z9Y9_ACHHY</name>
<reference evidence="3 4" key="1">
    <citation type="journal article" date="2014" name="Genome Biol. Evol.">
        <title>The secreted proteins of Achlya hypogyna and Thraustotheca clavata identify the ancestral oomycete secretome and reveal gene acquisitions by horizontal gene transfer.</title>
        <authorList>
            <person name="Misner I."/>
            <person name="Blouin N."/>
            <person name="Leonard G."/>
            <person name="Richards T.A."/>
            <person name="Lane C.E."/>
        </authorList>
    </citation>
    <scope>NUCLEOTIDE SEQUENCE [LARGE SCALE GENOMIC DNA]</scope>
    <source>
        <strain evidence="3 4">ATCC 48635</strain>
    </source>
</reference>
<keyword evidence="4" id="KW-1185">Reference proteome</keyword>
<protein>
    <submittedName>
        <fullName evidence="3">Ubiquitin-conjugating enzyme E2</fullName>
    </submittedName>
</protein>
<dbReference type="SUPFAM" id="SSF54495">
    <property type="entry name" value="UBC-like"/>
    <property type="match status" value="1"/>
</dbReference>
<dbReference type="Proteomes" id="UP000243579">
    <property type="component" value="Unassembled WGS sequence"/>
</dbReference>
<feature type="domain" description="UBC core" evidence="2">
    <location>
        <begin position="7"/>
        <end position="161"/>
    </location>
</feature>
<dbReference type="Gene3D" id="3.10.110.10">
    <property type="entry name" value="Ubiquitin Conjugating Enzyme"/>
    <property type="match status" value="1"/>
</dbReference>
<evidence type="ECO:0000259" key="2">
    <source>
        <dbReference type="PROSITE" id="PS50127"/>
    </source>
</evidence>
<dbReference type="InterPro" id="IPR016135">
    <property type="entry name" value="UBQ-conjugating_enzyme/RWD"/>
</dbReference>
<comment type="caution">
    <text evidence="3">The sequence shown here is derived from an EMBL/GenBank/DDBJ whole genome shotgun (WGS) entry which is preliminary data.</text>
</comment>
<feature type="region of interest" description="Disordered" evidence="1">
    <location>
        <begin position="210"/>
        <end position="230"/>
    </location>
</feature>
<proteinExistence type="predicted"/>
<sequence>MCSRLDLATLRVRKDLNELAKGKFVCDHATTHIDFPDGVDNLLRILIAISITDASSAYVNGDFKFHIEIPKSYPFHPPVVFSMDRVWHPNIDLHTGRVMFAILGKDWRPVLSINTILLGLQLIFLEPSVDFRLNTAAANTFLHNPVAFRKEVDLYNEAVQETLRGGMHGGLLFNTHPRVKLHLEPHPISRKRERGLEADIEHMTISPHDMTDVEIDDDQPLPHSKRHRTS</sequence>
<dbReference type="InterPro" id="IPR000608">
    <property type="entry name" value="UBC"/>
</dbReference>
<dbReference type="OrthoDB" id="1158011at2759"/>
<dbReference type="InterPro" id="IPR050113">
    <property type="entry name" value="Ub_conjugating_enzyme"/>
</dbReference>
<evidence type="ECO:0000313" key="3">
    <source>
        <dbReference type="EMBL" id="OQR94826.1"/>
    </source>
</evidence>
<organism evidence="3 4">
    <name type="scientific">Achlya hypogyna</name>
    <name type="common">Oomycete</name>
    <name type="synonym">Protoachlya hypogyna</name>
    <dbReference type="NCBI Taxonomy" id="1202772"/>
    <lineage>
        <taxon>Eukaryota</taxon>
        <taxon>Sar</taxon>
        <taxon>Stramenopiles</taxon>
        <taxon>Oomycota</taxon>
        <taxon>Saprolegniomycetes</taxon>
        <taxon>Saprolegniales</taxon>
        <taxon>Achlyaceae</taxon>
        <taxon>Achlya</taxon>
    </lineage>
</organism>
<evidence type="ECO:0000313" key="4">
    <source>
        <dbReference type="Proteomes" id="UP000243579"/>
    </source>
</evidence>
<dbReference type="PANTHER" id="PTHR24067">
    <property type="entry name" value="UBIQUITIN-CONJUGATING ENZYME E2"/>
    <property type="match status" value="1"/>
</dbReference>
<evidence type="ECO:0000256" key="1">
    <source>
        <dbReference type="SAM" id="MobiDB-lite"/>
    </source>
</evidence>
<gene>
    <name evidence="3" type="ORF">ACHHYP_20035</name>
</gene>
<dbReference type="STRING" id="1202772.A0A1V9Z9Y9"/>
<dbReference type="EMBL" id="JNBR01000349">
    <property type="protein sequence ID" value="OQR94826.1"/>
    <property type="molecule type" value="Genomic_DNA"/>
</dbReference>
<dbReference type="CDD" id="cd23794">
    <property type="entry name" value="UBCc_UBE2F_UBE2M"/>
    <property type="match status" value="1"/>
</dbReference>
<dbReference type="PROSITE" id="PS50127">
    <property type="entry name" value="UBC_2"/>
    <property type="match status" value="1"/>
</dbReference>
<dbReference type="AlphaFoldDB" id="A0A1V9Z9Y9"/>